<dbReference type="InterPro" id="IPR047650">
    <property type="entry name" value="Transpos_IS110"/>
</dbReference>
<dbReference type="Pfam" id="PF02371">
    <property type="entry name" value="Transposase_20"/>
    <property type="match status" value="1"/>
</dbReference>
<dbReference type="Proteomes" id="UP001233264">
    <property type="component" value="Chromosome"/>
</dbReference>
<feature type="domain" description="Transposase IS116/IS110/IS902 C-terminal" evidence="3">
    <location>
        <begin position="192"/>
        <end position="275"/>
    </location>
</feature>
<proteinExistence type="predicted"/>
<dbReference type="InterPro" id="IPR003346">
    <property type="entry name" value="Transposase_20"/>
</dbReference>
<dbReference type="EMBL" id="CP120365">
    <property type="protein sequence ID" value="WHS93427.1"/>
    <property type="molecule type" value="Genomic_DNA"/>
</dbReference>
<accession>A0ABY8T6F5</accession>
<dbReference type="RefSeq" id="WP_284718571.1">
    <property type="nucleotide sequence ID" value="NZ_CP140301.1"/>
</dbReference>
<reference evidence="4 5" key="1">
    <citation type="submission" date="2023-03" db="EMBL/GenBank/DDBJ databases">
        <authorList>
            <person name="Menendez E."/>
            <person name="Kaur S."/>
            <person name="Flores-Felix J.D."/>
            <person name="diCenzo G.C."/>
            <person name="Peix A."/>
            <person name="Velazquez E."/>
        </authorList>
    </citation>
    <scope>NUCLEOTIDE SEQUENCE [LARGE SCALE GENOMIC DNA]</scope>
    <source>
        <strain evidence="4 5">CCBAU 71714</strain>
    </source>
</reference>
<evidence type="ECO:0000313" key="5">
    <source>
        <dbReference type="Proteomes" id="UP001233264"/>
    </source>
</evidence>
<sequence>MTEISMKAAGIDTGKIWLDVATYPVSDKQKVPNNADGWQTLADWLERQGIGRVGIEASGGYERDVIAYLHQRGFEVVLLQPRQVRAFGLYKLRRAKNDQLDAALIAECAARSDARCHAPDSRLIAFGEWLLFIEQIEADIACLKTRRERFTDRRILEEIDRSIGELKSRCKAQLALLQAAVREHDDLARKLDLIESIDGIGIRTALTLVILMPELGRVDREEIAALTGVAPYDDQSGKREGERHIAGGRARVRRALFNAALPASQRWNETLVELYDRLTAKGKSHKAALIACVRKLIIFANTVVKRQTPWTKSAPQQNSCAYPRKRGEGTCRARPVLIPRRSTKQATSPKGASSAERCDDSPSPRVRGEGGRQAG</sequence>
<feature type="compositionally biased region" description="Basic and acidic residues" evidence="1">
    <location>
        <begin position="356"/>
        <end position="375"/>
    </location>
</feature>
<evidence type="ECO:0000259" key="3">
    <source>
        <dbReference type="Pfam" id="PF02371"/>
    </source>
</evidence>
<feature type="region of interest" description="Disordered" evidence="1">
    <location>
        <begin position="309"/>
        <end position="375"/>
    </location>
</feature>
<evidence type="ECO:0000259" key="2">
    <source>
        <dbReference type="Pfam" id="PF01548"/>
    </source>
</evidence>
<protein>
    <submittedName>
        <fullName evidence="4">IS110 family transposase</fullName>
    </submittedName>
</protein>
<dbReference type="PANTHER" id="PTHR33055:SF3">
    <property type="entry name" value="PUTATIVE TRANSPOSASE FOR IS117-RELATED"/>
    <property type="match status" value="1"/>
</dbReference>
<feature type="compositionally biased region" description="Polar residues" evidence="1">
    <location>
        <begin position="309"/>
        <end position="320"/>
    </location>
</feature>
<organism evidence="4 5">
    <name type="scientific">Sinorhizobium kummerowiae</name>
    <dbReference type="NCBI Taxonomy" id="158892"/>
    <lineage>
        <taxon>Bacteria</taxon>
        <taxon>Pseudomonadati</taxon>
        <taxon>Pseudomonadota</taxon>
        <taxon>Alphaproteobacteria</taxon>
        <taxon>Hyphomicrobiales</taxon>
        <taxon>Rhizobiaceae</taxon>
        <taxon>Sinorhizobium/Ensifer group</taxon>
        <taxon>Sinorhizobium</taxon>
    </lineage>
</organism>
<name>A0ABY8T6F5_9HYPH</name>
<feature type="domain" description="Transposase IS110-like N-terminal" evidence="2">
    <location>
        <begin position="10"/>
        <end position="123"/>
    </location>
</feature>
<evidence type="ECO:0000256" key="1">
    <source>
        <dbReference type="SAM" id="MobiDB-lite"/>
    </source>
</evidence>
<dbReference type="Pfam" id="PF01548">
    <property type="entry name" value="DEDD_Tnp_IS110"/>
    <property type="match status" value="1"/>
</dbReference>
<dbReference type="InterPro" id="IPR002525">
    <property type="entry name" value="Transp_IS110-like_N"/>
</dbReference>
<gene>
    <name evidence="4" type="ORF">PZL22_004546</name>
</gene>
<dbReference type="PANTHER" id="PTHR33055">
    <property type="entry name" value="TRANSPOSASE FOR INSERTION SEQUENCE ELEMENT IS1111A"/>
    <property type="match status" value="1"/>
</dbReference>
<keyword evidence="5" id="KW-1185">Reference proteome</keyword>
<dbReference type="NCBIfam" id="NF033542">
    <property type="entry name" value="transpos_IS110"/>
    <property type="match status" value="1"/>
</dbReference>
<evidence type="ECO:0000313" key="4">
    <source>
        <dbReference type="EMBL" id="WHS93427.1"/>
    </source>
</evidence>